<proteinExistence type="predicted"/>
<evidence type="ECO:0000313" key="2">
    <source>
        <dbReference type="Proteomes" id="UP000215914"/>
    </source>
</evidence>
<name>A0A9K3HBG9_HELAN</name>
<protein>
    <submittedName>
        <fullName evidence="1">Uncharacterized protein</fullName>
    </submittedName>
</protein>
<dbReference type="Proteomes" id="UP000215914">
    <property type="component" value="Unassembled WGS sequence"/>
</dbReference>
<reference evidence="1" key="1">
    <citation type="journal article" date="2017" name="Nature">
        <title>The sunflower genome provides insights into oil metabolism, flowering and Asterid evolution.</title>
        <authorList>
            <person name="Badouin H."/>
            <person name="Gouzy J."/>
            <person name="Grassa C.J."/>
            <person name="Murat F."/>
            <person name="Staton S.E."/>
            <person name="Cottret L."/>
            <person name="Lelandais-Briere C."/>
            <person name="Owens G.L."/>
            <person name="Carrere S."/>
            <person name="Mayjonade B."/>
            <person name="Legrand L."/>
            <person name="Gill N."/>
            <person name="Kane N.C."/>
            <person name="Bowers J.E."/>
            <person name="Hubner S."/>
            <person name="Bellec A."/>
            <person name="Berard A."/>
            <person name="Berges H."/>
            <person name="Blanchet N."/>
            <person name="Boniface M.C."/>
            <person name="Brunel D."/>
            <person name="Catrice O."/>
            <person name="Chaidir N."/>
            <person name="Claudel C."/>
            <person name="Donnadieu C."/>
            <person name="Faraut T."/>
            <person name="Fievet G."/>
            <person name="Helmstetter N."/>
            <person name="King M."/>
            <person name="Knapp S.J."/>
            <person name="Lai Z."/>
            <person name="Le Paslier M.C."/>
            <person name="Lippi Y."/>
            <person name="Lorenzon L."/>
            <person name="Mandel J.R."/>
            <person name="Marage G."/>
            <person name="Marchand G."/>
            <person name="Marquand E."/>
            <person name="Bret-Mestries E."/>
            <person name="Morien E."/>
            <person name="Nambeesan S."/>
            <person name="Nguyen T."/>
            <person name="Pegot-Espagnet P."/>
            <person name="Pouilly N."/>
            <person name="Raftis F."/>
            <person name="Sallet E."/>
            <person name="Schiex T."/>
            <person name="Thomas J."/>
            <person name="Vandecasteele C."/>
            <person name="Vares D."/>
            <person name="Vear F."/>
            <person name="Vautrin S."/>
            <person name="Crespi M."/>
            <person name="Mangin B."/>
            <person name="Burke J.M."/>
            <person name="Salse J."/>
            <person name="Munos S."/>
            <person name="Vincourt P."/>
            <person name="Rieseberg L.H."/>
            <person name="Langlade N.B."/>
        </authorList>
    </citation>
    <scope>NUCLEOTIDE SEQUENCE</scope>
    <source>
        <tissue evidence="1">Leaves</tissue>
    </source>
</reference>
<sequence length="108" mass="11934">MENRFICVFPSLLPESLPARDPVAVIEDGVPPLSSDEEALWKLMYENSTRAFNFPEGILAIGDLSPFYPSCPKAFLKGKEMSLWNLMQTDVMGVSFVVKGVENIGCCS</sequence>
<evidence type="ECO:0000313" key="1">
    <source>
        <dbReference type="EMBL" id="KAF5772918.1"/>
    </source>
</evidence>
<comment type="caution">
    <text evidence="1">The sequence shown here is derived from an EMBL/GenBank/DDBJ whole genome shotgun (WGS) entry which is preliminary data.</text>
</comment>
<dbReference type="AlphaFoldDB" id="A0A9K3HBG9"/>
<accession>A0A9K3HBG9</accession>
<reference evidence="1" key="2">
    <citation type="submission" date="2020-06" db="EMBL/GenBank/DDBJ databases">
        <title>Helianthus annuus Genome sequencing and assembly Release 2.</title>
        <authorList>
            <person name="Gouzy J."/>
            <person name="Langlade N."/>
            <person name="Munos S."/>
        </authorList>
    </citation>
    <scope>NUCLEOTIDE SEQUENCE</scope>
    <source>
        <tissue evidence="1">Leaves</tissue>
    </source>
</reference>
<dbReference type="EMBL" id="MNCJ02000328">
    <property type="protein sequence ID" value="KAF5772918.1"/>
    <property type="molecule type" value="Genomic_DNA"/>
</dbReference>
<gene>
    <name evidence="1" type="ORF">HanXRQr2_Chr13g0582831</name>
</gene>
<dbReference type="Gramene" id="mRNA:HanXRQr2_Chr13g0582831">
    <property type="protein sequence ID" value="mRNA:HanXRQr2_Chr13g0582831"/>
    <property type="gene ID" value="HanXRQr2_Chr13g0582831"/>
</dbReference>
<organism evidence="1 2">
    <name type="scientific">Helianthus annuus</name>
    <name type="common">Common sunflower</name>
    <dbReference type="NCBI Taxonomy" id="4232"/>
    <lineage>
        <taxon>Eukaryota</taxon>
        <taxon>Viridiplantae</taxon>
        <taxon>Streptophyta</taxon>
        <taxon>Embryophyta</taxon>
        <taxon>Tracheophyta</taxon>
        <taxon>Spermatophyta</taxon>
        <taxon>Magnoliopsida</taxon>
        <taxon>eudicotyledons</taxon>
        <taxon>Gunneridae</taxon>
        <taxon>Pentapetalae</taxon>
        <taxon>asterids</taxon>
        <taxon>campanulids</taxon>
        <taxon>Asterales</taxon>
        <taxon>Asteraceae</taxon>
        <taxon>Asteroideae</taxon>
        <taxon>Heliantheae alliance</taxon>
        <taxon>Heliantheae</taxon>
        <taxon>Helianthus</taxon>
    </lineage>
</organism>
<keyword evidence="2" id="KW-1185">Reference proteome</keyword>